<accession>A0A1F6D2B4</accession>
<dbReference type="EMBL" id="MFKF01000071">
    <property type="protein sequence ID" value="OGG55574.1"/>
    <property type="molecule type" value="Genomic_DNA"/>
</dbReference>
<dbReference type="AlphaFoldDB" id="A0A1F6D2B4"/>
<evidence type="ECO:0000313" key="2">
    <source>
        <dbReference type="Proteomes" id="UP000178606"/>
    </source>
</evidence>
<dbReference type="PANTHER" id="PTHR40455">
    <property type="entry name" value="ANTITOXIN HIGA"/>
    <property type="match status" value="1"/>
</dbReference>
<sequence length="128" mass="14243">MAKPHVLRNEAEYNTAVAEIDRLLDADLQPGSEAYERLECLSVLVQAYEDAHLPMDKLTTPQDVVEFMLDQKGLSRTDLAEWMGGGKKVSEFFHGTRSLSLREIETLRENLGIPADLLIGGSRRASNA</sequence>
<evidence type="ECO:0008006" key="3">
    <source>
        <dbReference type="Google" id="ProtNLM"/>
    </source>
</evidence>
<dbReference type="GO" id="GO:0006355">
    <property type="term" value="P:regulation of DNA-templated transcription"/>
    <property type="evidence" value="ECO:0007669"/>
    <property type="project" value="InterPro"/>
</dbReference>
<dbReference type="CDD" id="cd00093">
    <property type="entry name" value="HTH_XRE"/>
    <property type="match status" value="1"/>
</dbReference>
<dbReference type="SUPFAM" id="SSF47413">
    <property type="entry name" value="lambda repressor-like DNA-binding domains"/>
    <property type="match status" value="1"/>
</dbReference>
<dbReference type="InterPro" id="IPR039060">
    <property type="entry name" value="Antitox_HigA"/>
</dbReference>
<proteinExistence type="predicted"/>
<comment type="caution">
    <text evidence="1">The sequence shown here is derived from an EMBL/GenBank/DDBJ whole genome shotgun (WGS) entry which is preliminary data.</text>
</comment>
<dbReference type="PANTHER" id="PTHR40455:SF1">
    <property type="entry name" value="ANTITOXIN HIGA"/>
    <property type="match status" value="1"/>
</dbReference>
<dbReference type="Proteomes" id="UP000178606">
    <property type="component" value="Unassembled WGS sequence"/>
</dbReference>
<dbReference type="InterPro" id="IPR001387">
    <property type="entry name" value="Cro/C1-type_HTH"/>
</dbReference>
<reference evidence="1 2" key="1">
    <citation type="journal article" date="2016" name="Nat. Commun.">
        <title>Thousands of microbial genomes shed light on interconnected biogeochemical processes in an aquifer system.</title>
        <authorList>
            <person name="Anantharaman K."/>
            <person name="Brown C.T."/>
            <person name="Hug L.A."/>
            <person name="Sharon I."/>
            <person name="Castelle C.J."/>
            <person name="Probst A.J."/>
            <person name="Thomas B.C."/>
            <person name="Singh A."/>
            <person name="Wilkins M.J."/>
            <person name="Karaoz U."/>
            <person name="Brodie E.L."/>
            <person name="Williams K.H."/>
            <person name="Hubbard S.S."/>
            <person name="Banfield J.F."/>
        </authorList>
    </citation>
    <scope>NUCLEOTIDE SEQUENCE [LARGE SCALE GENOMIC DNA]</scope>
    <source>
        <strain evidence="2">RIFCSPLOWO2_12_FULL_64_10</strain>
    </source>
</reference>
<organism evidence="1 2">
    <name type="scientific">Handelsmanbacteria sp. (strain RIFCSPLOWO2_12_FULL_64_10)</name>
    <dbReference type="NCBI Taxonomy" id="1817868"/>
    <lineage>
        <taxon>Bacteria</taxon>
        <taxon>Candidatus Handelsmaniibacteriota</taxon>
    </lineage>
</organism>
<gene>
    <name evidence="1" type="ORF">A3F84_16785</name>
</gene>
<protein>
    <recommendedName>
        <fullName evidence="3">Transcriptional regulator</fullName>
    </recommendedName>
</protein>
<evidence type="ECO:0000313" key="1">
    <source>
        <dbReference type="EMBL" id="OGG55574.1"/>
    </source>
</evidence>
<dbReference type="GO" id="GO:0001046">
    <property type="term" value="F:core promoter sequence-specific DNA binding"/>
    <property type="evidence" value="ECO:0007669"/>
    <property type="project" value="TreeGrafter"/>
</dbReference>
<name>A0A1F6D2B4_HANXR</name>
<dbReference type="InterPro" id="IPR010982">
    <property type="entry name" value="Lambda_DNA-bd_dom_sf"/>
</dbReference>